<keyword evidence="2" id="KW-1185">Reference proteome</keyword>
<reference evidence="3" key="1">
    <citation type="submission" date="2022-11" db="UniProtKB">
        <authorList>
            <consortium name="WormBaseParasite"/>
        </authorList>
    </citation>
    <scope>IDENTIFICATION</scope>
</reference>
<name>A0A915KQE4_ROMCU</name>
<dbReference type="Proteomes" id="UP000887565">
    <property type="component" value="Unplaced"/>
</dbReference>
<proteinExistence type="predicted"/>
<dbReference type="AlphaFoldDB" id="A0A915KQE4"/>
<feature type="region of interest" description="Disordered" evidence="1">
    <location>
        <begin position="1"/>
        <end position="30"/>
    </location>
</feature>
<protein>
    <submittedName>
        <fullName evidence="3">1-acyl-sn-glycerol-3-phosphate acyltransferase</fullName>
    </submittedName>
</protein>
<evidence type="ECO:0000313" key="3">
    <source>
        <dbReference type="WBParaSite" id="nRc.2.0.1.t40300-RA"/>
    </source>
</evidence>
<dbReference type="WBParaSite" id="nRc.2.0.1.t40300-RA">
    <property type="protein sequence ID" value="nRc.2.0.1.t40300-RA"/>
    <property type="gene ID" value="nRc.2.0.1.g40300"/>
</dbReference>
<evidence type="ECO:0000313" key="2">
    <source>
        <dbReference type="Proteomes" id="UP000887565"/>
    </source>
</evidence>
<sequence length="75" mass="8539">MPEAKNNLPDAGCRVKLKRQTSRSNSRTGEVVQRNVPLLAILPEGTNYGGHWKDEAIARIYPRIIQILWIPSLWT</sequence>
<accession>A0A915KQE4</accession>
<organism evidence="2 3">
    <name type="scientific">Romanomermis culicivorax</name>
    <name type="common">Nematode worm</name>
    <dbReference type="NCBI Taxonomy" id="13658"/>
    <lineage>
        <taxon>Eukaryota</taxon>
        <taxon>Metazoa</taxon>
        <taxon>Ecdysozoa</taxon>
        <taxon>Nematoda</taxon>
        <taxon>Enoplea</taxon>
        <taxon>Dorylaimia</taxon>
        <taxon>Mermithida</taxon>
        <taxon>Mermithoidea</taxon>
        <taxon>Mermithidae</taxon>
        <taxon>Romanomermis</taxon>
    </lineage>
</organism>
<evidence type="ECO:0000256" key="1">
    <source>
        <dbReference type="SAM" id="MobiDB-lite"/>
    </source>
</evidence>